<dbReference type="SUPFAM" id="SSF48452">
    <property type="entry name" value="TPR-like"/>
    <property type="match status" value="1"/>
</dbReference>
<keyword evidence="2" id="KW-1185">Reference proteome</keyword>
<dbReference type="SUPFAM" id="SSF116965">
    <property type="entry name" value="Hypothetical protein MPN330"/>
    <property type="match status" value="1"/>
</dbReference>
<dbReference type="InterPro" id="IPR011990">
    <property type="entry name" value="TPR-like_helical_dom_sf"/>
</dbReference>
<dbReference type="EMBL" id="CP129013">
    <property type="protein sequence ID" value="WLR44110.1"/>
    <property type="molecule type" value="Genomic_DNA"/>
</dbReference>
<dbReference type="RefSeq" id="WP_226539263.1">
    <property type="nucleotide sequence ID" value="NZ_CP129013.1"/>
</dbReference>
<organism evidence="1 2">
    <name type="scientific">Bacillus carboniphilus</name>
    <dbReference type="NCBI Taxonomy" id="86663"/>
    <lineage>
        <taxon>Bacteria</taxon>
        <taxon>Bacillati</taxon>
        <taxon>Bacillota</taxon>
        <taxon>Bacilli</taxon>
        <taxon>Bacillales</taxon>
        <taxon>Bacillaceae</taxon>
        <taxon>Bacillus</taxon>
    </lineage>
</organism>
<reference evidence="1 2" key="1">
    <citation type="submission" date="2023-06" db="EMBL/GenBank/DDBJ databases">
        <title>Five Gram-positive bacteria isolated from mangrove sediments in Shenzhen, Guangdong, China.</title>
        <authorList>
            <person name="Yu S."/>
            <person name="Zheng W."/>
            <person name="Huang Y."/>
        </authorList>
    </citation>
    <scope>NUCLEOTIDE SEQUENCE [LARGE SCALE GENOMIC DNA]</scope>
    <source>
        <strain evidence="1 2">SaN35-3</strain>
    </source>
</reference>
<gene>
    <name evidence="1" type="ORF">LC087_08465</name>
</gene>
<dbReference type="Gene3D" id="1.25.40.10">
    <property type="entry name" value="Tetratricopeptide repeat domain"/>
    <property type="match status" value="1"/>
</dbReference>
<evidence type="ECO:0000313" key="1">
    <source>
        <dbReference type="EMBL" id="WLR44110.1"/>
    </source>
</evidence>
<sequence>MDGEKSKIIPFPNVSDRLVSKGMDALKEKKYIQAKDFFTEALKWDKDHSEVQLGLAICLMEMGDLKEAKELCKNMLFEDQGDYFTVLQIYLSILVQSGEYVEVQSMIEALLEENKLPASQVESFYKLLHLSRKMNDQKNQKQSVERIKVDLDASPEQHTAFLQLINRDNINQHLDILQEILTYKFIHPVIKSMTLTLLKENQINQSFIVKKFNEQLEVNPYLLDDLSEMSFTLEVLNELEAILAQENPSLFEVVKEIWIRYLYVYYPIQPISQGRKNWAAALHLIGHQFHGIECDLVEICEQYQANKDDVNECIDQLNQNEEISYFDL</sequence>
<protein>
    <submittedName>
        <fullName evidence="1">Tetratricopeptide repeat protein</fullName>
    </submittedName>
</protein>
<evidence type="ECO:0000313" key="2">
    <source>
        <dbReference type="Proteomes" id="UP001197974"/>
    </source>
</evidence>
<dbReference type="Pfam" id="PF14559">
    <property type="entry name" value="TPR_19"/>
    <property type="match status" value="1"/>
</dbReference>
<accession>A0ABY9JXN7</accession>
<proteinExistence type="predicted"/>
<dbReference type="Proteomes" id="UP001197974">
    <property type="component" value="Chromosome"/>
</dbReference>
<name>A0ABY9JXN7_9BACI</name>